<feature type="chain" id="PRO_5009643482" description="Thioredoxin domain-containing protein" evidence="5">
    <location>
        <begin position="22"/>
        <end position="299"/>
    </location>
</feature>
<dbReference type="AlphaFoldDB" id="A0A1J7BLW7"/>
<dbReference type="GO" id="GO:0017004">
    <property type="term" value="P:cytochrome complex assembly"/>
    <property type="evidence" value="ECO:0007669"/>
    <property type="project" value="UniProtKB-KW"/>
</dbReference>
<name>A0A1J7BLW7_FLAJO</name>
<dbReference type="EMBL" id="MLFK01000013">
    <property type="protein sequence ID" value="OIV39691.1"/>
    <property type="molecule type" value="Genomic_DNA"/>
</dbReference>
<dbReference type="PANTHER" id="PTHR42852:SF6">
    <property type="entry name" value="THIOL:DISULFIDE INTERCHANGE PROTEIN DSBE"/>
    <property type="match status" value="1"/>
</dbReference>
<dbReference type="GO" id="GO:0016209">
    <property type="term" value="F:antioxidant activity"/>
    <property type="evidence" value="ECO:0007669"/>
    <property type="project" value="InterPro"/>
</dbReference>
<gene>
    <name evidence="7" type="ORF">BKM63_22785</name>
</gene>
<feature type="domain" description="Thioredoxin" evidence="6">
    <location>
        <begin position="153"/>
        <end position="297"/>
    </location>
</feature>
<comment type="caution">
    <text evidence="7">The sequence shown here is derived from an EMBL/GenBank/DDBJ whole genome shotgun (WGS) entry which is preliminary data.</text>
</comment>
<feature type="signal peptide" evidence="5">
    <location>
        <begin position="1"/>
        <end position="21"/>
    </location>
</feature>
<evidence type="ECO:0000256" key="5">
    <source>
        <dbReference type="SAM" id="SignalP"/>
    </source>
</evidence>
<protein>
    <recommendedName>
        <fullName evidence="6">Thioredoxin domain-containing protein</fullName>
    </recommendedName>
</protein>
<evidence type="ECO:0000256" key="3">
    <source>
        <dbReference type="ARBA" id="ARBA00023157"/>
    </source>
</evidence>
<sequence length="299" mass="34947">MKNLNFLFIGIVLLTCNFVNAQDDAAVEKEIAEFHQPYKTKFESILALTKQNQLEIETVKDSVKLQQLLLKGDSLINEIDKNRINELNQEFKFAKEHPNSIKSLEMIRIRVGRFEGMNYYDTFEEVFQNFSPEIKNSEKGKEMAEKLKYFKQSKVGSPAPNFILKDSNDKTISLADFKNKEYILIDFWASWCAPCLEELPYIKELYKKYQHQGFEIISITEDKESDSWKNAIIKNKIESWKHISLLENQSKIDKEYFVNGIPHKVLIDKNGIIIGKWKGTSENNKRDLQQLLKSIFEAE</sequence>
<dbReference type="Gene3D" id="3.40.30.10">
    <property type="entry name" value="Glutaredoxin"/>
    <property type="match status" value="1"/>
</dbReference>
<keyword evidence="4" id="KW-0676">Redox-active center</keyword>
<dbReference type="PROSITE" id="PS51352">
    <property type="entry name" value="THIOREDOXIN_2"/>
    <property type="match status" value="1"/>
</dbReference>
<dbReference type="Pfam" id="PF00578">
    <property type="entry name" value="AhpC-TSA"/>
    <property type="match status" value="1"/>
</dbReference>
<organism evidence="7 8">
    <name type="scientific">Flavobacterium johnsoniae</name>
    <name type="common">Cytophaga johnsonae</name>
    <dbReference type="NCBI Taxonomy" id="986"/>
    <lineage>
        <taxon>Bacteria</taxon>
        <taxon>Pseudomonadati</taxon>
        <taxon>Bacteroidota</taxon>
        <taxon>Flavobacteriia</taxon>
        <taxon>Flavobacteriales</taxon>
        <taxon>Flavobacteriaceae</taxon>
        <taxon>Flavobacterium</taxon>
    </lineage>
</organism>
<evidence type="ECO:0000313" key="7">
    <source>
        <dbReference type="EMBL" id="OIV39691.1"/>
    </source>
</evidence>
<dbReference type="Proteomes" id="UP000182826">
    <property type="component" value="Unassembled WGS sequence"/>
</dbReference>
<evidence type="ECO:0000256" key="1">
    <source>
        <dbReference type="ARBA" id="ARBA00004196"/>
    </source>
</evidence>
<dbReference type="InterPro" id="IPR050553">
    <property type="entry name" value="Thioredoxin_ResA/DsbE_sf"/>
</dbReference>
<dbReference type="CDD" id="cd02966">
    <property type="entry name" value="TlpA_like_family"/>
    <property type="match status" value="1"/>
</dbReference>
<dbReference type="InterPro" id="IPR000866">
    <property type="entry name" value="AhpC/TSA"/>
</dbReference>
<comment type="subcellular location">
    <subcellularLocation>
        <location evidence="1">Cell envelope</location>
    </subcellularLocation>
</comment>
<evidence type="ECO:0000259" key="6">
    <source>
        <dbReference type="PROSITE" id="PS51352"/>
    </source>
</evidence>
<proteinExistence type="predicted"/>
<dbReference type="PANTHER" id="PTHR42852">
    <property type="entry name" value="THIOL:DISULFIDE INTERCHANGE PROTEIN DSBE"/>
    <property type="match status" value="1"/>
</dbReference>
<evidence type="ECO:0000313" key="8">
    <source>
        <dbReference type="Proteomes" id="UP000182826"/>
    </source>
</evidence>
<keyword evidence="3" id="KW-1015">Disulfide bond</keyword>
<evidence type="ECO:0000256" key="2">
    <source>
        <dbReference type="ARBA" id="ARBA00022748"/>
    </source>
</evidence>
<dbReference type="RefSeq" id="WP_071638885.1">
    <property type="nucleotide sequence ID" value="NZ_MLFK01000013.1"/>
</dbReference>
<keyword evidence="2" id="KW-0201">Cytochrome c-type biogenesis</keyword>
<dbReference type="OrthoDB" id="710833at2"/>
<dbReference type="PROSITE" id="PS00194">
    <property type="entry name" value="THIOREDOXIN_1"/>
    <property type="match status" value="1"/>
</dbReference>
<dbReference type="GO" id="GO:0030313">
    <property type="term" value="C:cell envelope"/>
    <property type="evidence" value="ECO:0007669"/>
    <property type="project" value="UniProtKB-SubCell"/>
</dbReference>
<dbReference type="InterPro" id="IPR013766">
    <property type="entry name" value="Thioredoxin_domain"/>
</dbReference>
<dbReference type="InterPro" id="IPR036249">
    <property type="entry name" value="Thioredoxin-like_sf"/>
</dbReference>
<dbReference type="GO" id="GO:0016491">
    <property type="term" value="F:oxidoreductase activity"/>
    <property type="evidence" value="ECO:0007669"/>
    <property type="project" value="InterPro"/>
</dbReference>
<keyword evidence="8" id="KW-1185">Reference proteome</keyword>
<evidence type="ECO:0000256" key="4">
    <source>
        <dbReference type="ARBA" id="ARBA00023284"/>
    </source>
</evidence>
<reference evidence="7 8" key="1">
    <citation type="submission" date="2016-10" db="EMBL/GenBank/DDBJ databases">
        <title>Draft Genome Sequence of Rhizobacteria Flavobacterium johnsoniae CI04.</title>
        <authorList>
            <person name="Bravo J.I."/>
            <person name="Lozano G.L."/>
            <person name="Handelsman J."/>
        </authorList>
    </citation>
    <scope>NUCLEOTIDE SEQUENCE [LARGE SCALE GENOMIC DNA]</scope>
    <source>
        <strain evidence="7 8">CI04</strain>
    </source>
</reference>
<dbReference type="SUPFAM" id="SSF52833">
    <property type="entry name" value="Thioredoxin-like"/>
    <property type="match status" value="1"/>
</dbReference>
<dbReference type="InterPro" id="IPR017937">
    <property type="entry name" value="Thioredoxin_CS"/>
</dbReference>
<accession>A0A1J7BLW7</accession>
<keyword evidence="5" id="KW-0732">Signal</keyword>